<feature type="transmembrane region" description="Helical" evidence="6">
    <location>
        <begin position="141"/>
        <end position="159"/>
    </location>
</feature>
<feature type="transmembrane region" description="Helical" evidence="6">
    <location>
        <begin position="263"/>
        <end position="281"/>
    </location>
</feature>
<evidence type="ECO:0000256" key="4">
    <source>
        <dbReference type="ARBA" id="ARBA00022989"/>
    </source>
</evidence>
<protein>
    <recommendedName>
        <fullName evidence="6">WAT1-related protein</fullName>
    </recommendedName>
</protein>
<dbReference type="GO" id="GO:0005886">
    <property type="term" value="C:plasma membrane"/>
    <property type="evidence" value="ECO:0000318"/>
    <property type="project" value="GO_Central"/>
</dbReference>
<evidence type="ECO:0000256" key="3">
    <source>
        <dbReference type="ARBA" id="ARBA00022692"/>
    </source>
</evidence>
<dbReference type="SUPFAM" id="SSF103481">
    <property type="entry name" value="Multidrug resistance efflux transporter EmrE"/>
    <property type="match status" value="2"/>
</dbReference>
<dbReference type="GO" id="GO:0022857">
    <property type="term" value="F:transmembrane transporter activity"/>
    <property type="evidence" value="ECO:0007669"/>
    <property type="project" value="InterPro"/>
</dbReference>
<keyword evidence="5 6" id="KW-0472">Membrane</keyword>
<dbReference type="KEGG" id="bdi:100836112"/>
<dbReference type="EMBL" id="CM000884">
    <property type="protein sequence ID" value="KQJ82602.1"/>
    <property type="molecule type" value="Genomic_DNA"/>
</dbReference>
<feature type="transmembrane region" description="Helical" evidence="6">
    <location>
        <begin position="224"/>
        <end position="243"/>
    </location>
</feature>
<reference evidence="8 9" key="1">
    <citation type="journal article" date="2010" name="Nature">
        <title>Genome sequencing and analysis of the model grass Brachypodium distachyon.</title>
        <authorList>
            <consortium name="International Brachypodium Initiative"/>
        </authorList>
    </citation>
    <scope>NUCLEOTIDE SEQUENCE [LARGE SCALE GENOMIC DNA]</scope>
    <source>
        <strain evidence="8 9">Bd21</strain>
    </source>
</reference>
<dbReference type="PANTHER" id="PTHR31218">
    <property type="entry name" value="WAT1-RELATED PROTEIN"/>
    <property type="match status" value="1"/>
</dbReference>
<reference evidence="8" key="2">
    <citation type="submission" date="2017-06" db="EMBL/GenBank/DDBJ databases">
        <title>WGS assembly of Brachypodium distachyon.</title>
        <authorList>
            <consortium name="The International Brachypodium Initiative"/>
            <person name="Lucas S."/>
            <person name="Harmon-Smith M."/>
            <person name="Lail K."/>
            <person name="Tice H."/>
            <person name="Grimwood J."/>
            <person name="Bruce D."/>
            <person name="Barry K."/>
            <person name="Shu S."/>
            <person name="Lindquist E."/>
            <person name="Wang M."/>
            <person name="Pitluck S."/>
            <person name="Vogel J.P."/>
            <person name="Garvin D.F."/>
            <person name="Mockler T.C."/>
            <person name="Schmutz J."/>
            <person name="Rokhsar D."/>
            <person name="Bevan M.W."/>
        </authorList>
    </citation>
    <scope>NUCLEOTIDE SEQUENCE</scope>
    <source>
        <strain evidence="8">Bd21</strain>
    </source>
</reference>
<dbReference type="InterPro" id="IPR030184">
    <property type="entry name" value="WAT1-related"/>
</dbReference>
<feature type="transmembrane region" description="Helical" evidence="6">
    <location>
        <begin position="78"/>
        <end position="101"/>
    </location>
</feature>
<dbReference type="OrthoDB" id="1728340at2759"/>
<evidence type="ECO:0000256" key="2">
    <source>
        <dbReference type="ARBA" id="ARBA00007635"/>
    </source>
</evidence>
<dbReference type="GeneID" id="100836112"/>
<sequence length="393" mass="42533">MEGGGGGRVVAGAATPAAAMVGLQVLFSVLQIFIKLALNDGMDARVLVAYRYMFAAAFLCPIAFFVDRKKRPPLTMKVVLYLFLCGLLGFAINQNLCVLAIKLTSATFVTAISNLTPATTFLLSILTRLETLKLRNPAGQAKLVGTLVGMGGAMLLTFYKGPEFTLLRRLPRPRLVHITEAHHSNQQSTSNQILGSFLGIVSCFSYAAWAVVQAKVGELYPCHYSMAAMVCLFGALQSTVVAVCVQHDMAHWRLGLHIRLYSAAYAGFIATGSAFPVLSWCLRKKGPLFVAVFNPLMLVFVAALSSILLDEALYLGSGLGSILIVCGLYLVLWGKAKEQSDMSKDEDLGKKSIAVTATSEDGKDMENHEISTISFSKKKNEISPKVPAWQPKN</sequence>
<feature type="domain" description="EamA" evidence="7">
    <location>
        <begin position="194"/>
        <end position="332"/>
    </location>
</feature>
<feature type="transmembrane region" description="Helical" evidence="6">
    <location>
        <begin position="9"/>
        <end position="34"/>
    </location>
</feature>
<feature type="transmembrane region" description="Helical" evidence="6">
    <location>
        <begin position="314"/>
        <end position="334"/>
    </location>
</feature>
<keyword evidence="10" id="KW-1185">Reference proteome</keyword>
<feature type="domain" description="EamA" evidence="7">
    <location>
        <begin position="21"/>
        <end position="157"/>
    </location>
</feature>
<name>A0A0Q3GP34_BRADI</name>
<evidence type="ECO:0000313" key="9">
    <source>
        <dbReference type="EnsemblPlants" id="KQJ82602"/>
    </source>
</evidence>
<dbReference type="RefSeq" id="XP_003581229.3">
    <property type="nucleotide sequence ID" value="XM_003581181.4"/>
</dbReference>
<gene>
    <name evidence="9" type="primary">LOC100836112</name>
    <name evidence="8" type="ORF">BRADI_5g09992v3</name>
</gene>
<comment type="subcellular location">
    <subcellularLocation>
        <location evidence="1 6">Membrane</location>
        <topology evidence="1 6">Multi-pass membrane protein</topology>
    </subcellularLocation>
</comment>
<dbReference type="EnsemblPlants" id="KQJ82602">
    <property type="protein sequence ID" value="KQJ82602"/>
    <property type="gene ID" value="BRADI_5g09992v3"/>
</dbReference>
<dbReference type="Gramene" id="KQJ82602">
    <property type="protein sequence ID" value="KQJ82602"/>
    <property type="gene ID" value="BRADI_5g09992v3"/>
</dbReference>
<feature type="transmembrane region" description="Helical" evidence="6">
    <location>
        <begin position="46"/>
        <end position="66"/>
    </location>
</feature>
<feature type="transmembrane region" description="Helical" evidence="6">
    <location>
        <begin position="288"/>
        <end position="308"/>
    </location>
</feature>
<proteinExistence type="inferred from homology"/>
<dbReference type="InterPro" id="IPR000620">
    <property type="entry name" value="EamA_dom"/>
</dbReference>
<dbReference type="AlphaFoldDB" id="A0A0Q3GP34"/>
<reference evidence="9" key="3">
    <citation type="submission" date="2018-08" db="UniProtKB">
        <authorList>
            <consortium name="EnsemblPlants"/>
        </authorList>
    </citation>
    <scope>IDENTIFICATION</scope>
    <source>
        <strain evidence="9">cv. Bd21</strain>
    </source>
</reference>
<evidence type="ECO:0000259" key="7">
    <source>
        <dbReference type="Pfam" id="PF00892"/>
    </source>
</evidence>
<evidence type="ECO:0000256" key="5">
    <source>
        <dbReference type="ARBA" id="ARBA00023136"/>
    </source>
</evidence>
<dbReference type="InterPro" id="IPR037185">
    <property type="entry name" value="EmrE-like"/>
</dbReference>
<evidence type="ECO:0000313" key="10">
    <source>
        <dbReference type="Proteomes" id="UP000008810"/>
    </source>
</evidence>
<organism evidence="8">
    <name type="scientific">Brachypodium distachyon</name>
    <name type="common">Purple false brome</name>
    <name type="synonym">Trachynia distachya</name>
    <dbReference type="NCBI Taxonomy" id="15368"/>
    <lineage>
        <taxon>Eukaryota</taxon>
        <taxon>Viridiplantae</taxon>
        <taxon>Streptophyta</taxon>
        <taxon>Embryophyta</taxon>
        <taxon>Tracheophyta</taxon>
        <taxon>Spermatophyta</taxon>
        <taxon>Magnoliopsida</taxon>
        <taxon>Liliopsida</taxon>
        <taxon>Poales</taxon>
        <taxon>Poaceae</taxon>
        <taxon>BOP clade</taxon>
        <taxon>Pooideae</taxon>
        <taxon>Stipodae</taxon>
        <taxon>Brachypodieae</taxon>
        <taxon>Brachypodium</taxon>
    </lineage>
</organism>
<evidence type="ECO:0000313" key="8">
    <source>
        <dbReference type="EMBL" id="KQJ82602.1"/>
    </source>
</evidence>
<comment type="similarity">
    <text evidence="2 6">Belongs to the drug/metabolite transporter (DMT) superfamily. Plant drug/metabolite exporter (P-DME) (TC 2.A.7.4) family.</text>
</comment>
<dbReference type="ExpressionAtlas" id="A0A0Q3GP34">
    <property type="expression patterns" value="baseline"/>
</dbReference>
<dbReference type="Proteomes" id="UP000008810">
    <property type="component" value="Chromosome 5"/>
</dbReference>
<accession>A0A0Q3GP34</accession>
<keyword evidence="4 6" id="KW-1133">Transmembrane helix</keyword>
<feature type="transmembrane region" description="Helical" evidence="6">
    <location>
        <begin position="107"/>
        <end position="129"/>
    </location>
</feature>
<evidence type="ECO:0000256" key="1">
    <source>
        <dbReference type="ARBA" id="ARBA00004141"/>
    </source>
</evidence>
<dbReference type="Pfam" id="PF00892">
    <property type="entry name" value="EamA"/>
    <property type="match status" value="2"/>
</dbReference>
<feature type="transmembrane region" description="Helical" evidence="6">
    <location>
        <begin position="193"/>
        <end position="212"/>
    </location>
</feature>
<evidence type="ECO:0000256" key="6">
    <source>
        <dbReference type="RuleBase" id="RU363077"/>
    </source>
</evidence>
<keyword evidence="3 6" id="KW-0812">Transmembrane</keyword>